<protein>
    <recommendedName>
        <fullName evidence="9">tRNA-specific 2-thiouridylase MnmA</fullName>
        <ecNumber evidence="9">2.8.1.13</ecNumber>
    </recommendedName>
</protein>
<dbReference type="Gene3D" id="2.30.30.280">
    <property type="entry name" value="Adenine nucleotide alpha hydrolases-like domains"/>
    <property type="match status" value="1"/>
</dbReference>
<comment type="caution">
    <text evidence="9">Lacks conserved residue(s) required for the propagation of feature annotation.</text>
</comment>
<evidence type="ECO:0000256" key="7">
    <source>
        <dbReference type="ARBA" id="ARBA00023157"/>
    </source>
</evidence>
<keyword evidence="1 9" id="KW-0820">tRNA-binding</keyword>
<evidence type="ECO:0000256" key="4">
    <source>
        <dbReference type="ARBA" id="ARBA00022741"/>
    </source>
</evidence>
<dbReference type="PANTHER" id="PTHR11933:SF5">
    <property type="entry name" value="MITOCHONDRIAL TRNA-SPECIFIC 2-THIOURIDYLASE 1"/>
    <property type="match status" value="1"/>
</dbReference>
<feature type="active site" description="Nucleophile" evidence="9">
    <location>
        <position position="100"/>
    </location>
</feature>
<keyword evidence="6 9" id="KW-0694">RNA-binding</keyword>
<dbReference type="GO" id="GO:0005737">
    <property type="term" value="C:cytoplasm"/>
    <property type="evidence" value="ECO:0007669"/>
    <property type="project" value="UniProtKB-SubCell"/>
</dbReference>
<evidence type="ECO:0000256" key="6">
    <source>
        <dbReference type="ARBA" id="ARBA00022884"/>
    </source>
</evidence>
<dbReference type="EMBL" id="CP002046">
    <property type="protein sequence ID" value="EAP87285.1"/>
    <property type="molecule type" value="Genomic_DNA"/>
</dbReference>
<dbReference type="InterPro" id="IPR004506">
    <property type="entry name" value="MnmA-like"/>
</dbReference>
<dbReference type="AlphaFoldDB" id="A3U4W8"/>
<keyword evidence="5 9" id="KW-0067">ATP-binding</keyword>
<keyword evidence="12" id="KW-0489">Methyltransferase</keyword>
<feature type="region of interest" description="Interaction with tRNA" evidence="9">
    <location>
        <begin position="347"/>
        <end position="348"/>
    </location>
</feature>
<dbReference type="NCBIfam" id="TIGR00420">
    <property type="entry name" value="trmU"/>
    <property type="match status" value="1"/>
</dbReference>
<feature type="site" description="Interaction with tRNA" evidence="9">
    <location>
        <position position="379"/>
    </location>
</feature>
<dbReference type="OrthoDB" id="9800696at2"/>
<dbReference type="GO" id="GO:0103016">
    <property type="term" value="F:tRNA-uridine 2-sulfurtransferase activity"/>
    <property type="evidence" value="ECO:0007669"/>
    <property type="project" value="UniProtKB-EC"/>
</dbReference>
<dbReference type="InterPro" id="IPR046884">
    <property type="entry name" value="MnmA-like_central"/>
</dbReference>
<evidence type="ECO:0000256" key="3">
    <source>
        <dbReference type="ARBA" id="ARBA00022694"/>
    </source>
</evidence>
<dbReference type="KEGG" id="cat:CA2559_00980"/>
<dbReference type="GO" id="GO:0005524">
    <property type="term" value="F:ATP binding"/>
    <property type="evidence" value="ECO:0007669"/>
    <property type="project" value="UniProtKB-KW"/>
</dbReference>
<keyword evidence="9" id="KW-0963">Cytoplasm</keyword>
<feature type="binding site" evidence="9">
    <location>
        <position position="124"/>
    </location>
    <ligand>
        <name>ATP</name>
        <dbReference type="ChEBI" id="CHEBI:30616"/>
    </ligand>
</feature>
<feature type="binding site" evidence="9">
    <location>
        <position position="33"/>
    </location>
    <ligand>
        <name>ATP</name>
        <dbReference type="ChEBI" id="CHEBI:30616"/>
    </ligand>
</feature>
<dbReference type="GO" id="GO:0032259">
    <property type="term" value="P:methylation"/>
    <property type="evidence" value="ECO:0007669"/>
    <property type="project" value="UniProtKB-KW"/>
</dbReference>
<dbReference type="GO" id="GO:0008168">
    <property type="term" value="F:methyltransferase activity"/>
    <property type="evidence" value="ECO:0007669"/>
    <property type="project" value="UniProtKB-KW"/>
</dbReference>
<dbReference type="Pfam" id="PF03054">
    <property type="entry name" value="tRNA_Me_trans"/>
    <property type="match status" value="1"/>
</dbReference>
<gene>
    <name evidence="9" type="primary">mnmA</name>
    <name evidence="12" type="ordered locus">CA2559_00980</name>
</gene>
<evidence type="ECO:0000256" key="9">
    <source>
        <dbReference type="HAMAP-Rule" id="MF_00144"/>
    </source>
</evidence>
<dbReference type="Gene3D" id="2.40.30.10">
    <property type="entry name" value="Translation factors"/>
    <property type="match status" value="1"/>
</dbReference>
<organism evidence="12 13">
    <name type="scientific">Croceibacter atlanticus (strain ATCC BAA-628 / JCM 21780 / CIP 108009 / IAM 15332 / KCTC 12090 / HTCC2559)</name>
    <dbReference type="NCBI Taxonomy" id="216432"/>
    <lineage>
        <taxon>Bacteria</taxon>
        <taxon>Pseudomonadati</taxon>
        <taxon>Bacteroidota</taxon>
        <taxon>Flavobacteriia</taxon>
        <taxon>Flavobacteriales</taxon>
        <taxon>Flavobacteriaceae</taxon>
        <taxon>Croceibacter</taxon>
    </lineage>
</organism>
<accession>A3U4W8</accession>
<dbReference type="Pfam" id="PF20258">
    <property type="entry name" value="tRNA_Me_trans_C"/>
    <property type="match status" value="1"/>
</dbReference>
<dbReference type="SUPFAM" id="SSF52402">
    <property type="entry name" value="Adenine nucleotide alpha hydrolases-like"/>
    <property type="match status" value="1"/>
</dbReference>
<dbReference type="GO" id="GO:0002143">
    <property type="term" value="P:tRNA wobble position uridine thiolation"/>
    <property type="evidence" value="ECO:0007669"/>
    <property type="project" value="TreeGrafter"/>
</dbReference>
<dbReference type="FunFam" id="3.40.50.620:FF:000115">
    <property type="entry name" value="tRNA-specific 2-thiouridylase MnmA"/>
    <property type="match status" value="1"/>
</dbReference>
<dbReference type="Gene3D" id="3.40.50.620">
    <property type="entry name" value="HUPs"/>
    <property type="match status" value="1"/>
</dbReference>
<dbReference type="HOGENOM" id="CLU_035188_1_0_10"/>
<feature type="site" description="Interaction with tRNA" evidence="9">
    <location>
        <position position="125"/>
    </location>
</feature>
<dbReference type="InterPro" id="IPR014729">
    <property type="entry name" value="Rossmann-like_a/b/a_fold"/>
</dbReference>
<keyword evidence="7" id="KW-1015">Disulfide bond</keyword>
<evidence type="ECO:0000256" key="5">
    <source>
        <dbReference type="ARBA" id="ARBA00022840"/>
    </source>
</evidence>
<comment type="function">
    <text evidence="9">Catalyzes the 2-thiolation of uridine at the wobble position (U34) of tRNA, leading to the formation of s(2)U34.</text>
</comment>
<feature type="domain" description="tRNA-specific 2-thiouridylase MnmA-like central" evidence="11">
    <location>
        <begin position="257"/>
        <end position="305"/>
    </location>
</feature>
<keyword evidence="4 9" id="KW-0547">Nucleotide-binding</keyword>
<evidence type="ECO:0000256" key="8">
    <source>
        <dbReference type="ARBA" id="ARBA00051542"/>
    </source>
</evidence>
<feature type="binding site" evidence="9">
    <location>
        <begin position="7"/>
        <end position="14"/>
    </location>
    <ligand>
        <name>ATP</name>
        <dbReference type="ChEBI" id="CHEBI:30616"/>
    </ligand>
</feature>
<keyword evidence="13" id="KW-1185">Reference proteome</keyword>
<feature type="region of interest" description="Interaction with tRNA" evidence="9">
    <location>
        <begin position="150"/>
        <end position="152"/>
    </location>
</feature>
<dbReference type="EC" id="2.8.1.13" evidence="9"/>
<feature type="active site" description="Cysteine persulfide intermediate" evidence="9">
    <location>
        <position position="200"/>
    </location>
</feature>
<dbReference type="eggNOG" id="COG0482">
    <property type="taxonomic scope" value="Bacteria"/>
</dbReference>
<dbReference type="Pfam" id="PF20259">
    <property type="entry name" value="tRNA_Me_trans_M"/>
    <property type="match status" value="1"/>
</dbReference>
<dbReference type="FunFam" id="2.30.30.280:FF:000001">
    <property type="entry name" value="tRNA-specific 2-thiouridylase MnmA"/>
    <property type="match status" value="1"/>
</dbReference>
<sequence length="396" mass="44917">MKSVVVGLSGGVDSSVSAYLLKEQGYEVIGLFMKNWHDDTVTISDECPWLDDSNDAMLVAEKLGIPFQTVDLSEEYKERIVDYMFNEYKNGRTPNPDVLCNREIKFDVFMKIAMSLGADYVATGHYCRKSSIEKDGETIYQLLSGKDNNKDQSYFLCQLSQEQLSKTLFPIGELQKSEVRKIAAEQDLVTADKKDSQGLCFIGKVRLPDFLQQQLKPKEGDIVEIDSTLDQYAKDTKEDFNTTEEELAYLSKKFTYNFEDGKVVGKHQGAHYFTKGQRKGLGVGGTPEPLFVIDTDVEENIIYTGQGKQHPGLYRRGLFVSPHEIHWIREDLKLDTGDTMNVMARIRYRQTLEKATLHQTEHGLYVIFDNPQSAIAEGQFVAWYQDEELIGSGVIS</sequence>
<evidence type="ECO:0000256" key="2">
    <source>
        <dbReference type="ARBA" id="ARBA00022679"/>
    </source>
</evidence>
<dbReference type="InterPro" id="IPR023382">
    <property type="entry name" value="MnmA-like_central_sf"/>
</dbReference>
<dbReference type="STRING" id="216432.CA2559_00980"/>
<reference evidence="12 13" key="1">
    <citation type="journal article" date="2010" name="J. Bacteriol.">
        <title>The complete genome sequence of Croceibacter atlanticus HTCC2559T.</title>
        <authorList>
            <person name="Oh H.M."/>
            <person name="Kang I."/>
            <person name="Ferriera S."/>
            <person name="Giovannoni S.J."/>
            <person name="Cho J.C."/>
        </authorList>
    </citation>
    <scope>NUCLEOTIDE SEQUENCE [LARGE SCALE GENOMIC DNA]</scope>
    <source>
        <strain evidence="13">ATCC BAA-628 / HTCC2559 / KCTC 12090</strain>
    </source>
</reference>
<dbReference type="Proteomes" id="UP000002297">
    <property type="component" value="Chromosome"/>
</dbReference>
<comment type="similarity">
    <text evidence="9">Belongs to the MnmA/TRMU family.</text>
</comment>
<proteinExistence type="inferred from homology"/>
<dbReference type="GeneID" id="89451997"/>
<evidence type="ECO:0000256" key="1">
    <source>
        <dbReference type="ARBA" id="ARBA00022555"/>
    </source>
</evidence>
<comment type="subcellular location">
    <subcellularLocation>
        <location evidence="9">Cytoplasm</location>
    </subcellularLocation>
</comment>
<keyword evidence="2 9" id="KW-0808">Transferase</keyword>
<name>A3U4W8_CROAH</name>
<dbReference type="CDD" id="cd01998">
    <property type="entry name" value="MnmA_TRMU-like"/>
    <property type="match status" value="1"/>
</dbReference>
<dbReference type="HAMAP" id="MF_00144">
    <property type="entry name" value="tRNA_thiouridyl_MnmA"/>
    <property type="match status" value="1"/>
</dbReference>
<dbReference type="PANTHER" id="PTHR11933">
    <property type="entry name" value="TRNA 5-METHYLAMINOMETHYL-2-THIOURIDYLATE -METHYLTRANSFERASE"/>
    <property type="match status" value="1"/>
</dbReference>
<evidence type="ECO:0000313" key="12">
    <source>
        <dbReference type="EMBL" id="EAP87285.1"/>
    </source>
</evidence>
<evidence type="ECO:0000313" key="13">
    <source>
        <dbReference type="Proteomes" id="UP000002297"/>
    </source>
</evidence>
<dbReference type="RefSeq" id="WP_013185965.1">
    <property type="nucleotide sequence ID" value="NC_014230.1"/>
</dbReference>
<dbReference type="InterPro" id="IPR046885">
    <property type="entry name" value="MnmA-like_C"/>
</dbReference>
<dbReference type="GO" id="GO:0000049">
    <property type="term" value="F:tRNA binding"/>
    <property type="evidence" value="ECO:0007669"/>
    <property type="project" value="UniProtKB-KW"/>
</dbReference>
<evidence type="ECO:0000259" key="11">
    <source>
        <dbReference type="Pfam" id="PF20259"/>
    </source>
</evidence>
<keyword evidence="3 9" id="KW-0819">tRNA processing</keyword>
<feature type="domain" description="tRNA-specific 2-thiouridylase MnmA-like C-terminal" evidence="10">
    <location>
        <begin position="323"/>
        <end position="395"/>
    </location>
</feature>
<feature type="region of interest" description="Interaction with target base in tRNA" evidence="9">
    <location>
        <begin position="95"/>
        <end position="97"/>
    </location>
</feature>
<evidence type="ECO:0000259" key="10">
    <source>
        <dbReference type="Pfam" id="PF20258"/>
    </source>
</evidence>
<comment type="catalytic activity">
    <reaction evidence="8 9">
        <text>S-sulfanyl-L-cysteinyl-[protein] + uridine(34) in tRNA + AH2 + ATP = 2-thiouridine(34) in tRNA + L-cysteinyl-[protein] + A + AMP + diphosphate + H(+)</text>
        <dbReference type="Rhea" id="RHEA:47032"/>
        <dbReference type="Rhea" id="RHEA-COMP:10131"/>
        <dbReference type="Rhea" id="RHEA-COMP:11726"/>
        <dbReference type="Rhea" id="RHEA-COMP:11727"/>
        <dbReference type="Rhea" id="RHEA-COMP:11728"/>
        <dbReference type="ChEBI" id="CHEBI:13193"/>
        <dbReference type="ChEBI" id="CHEBI:15378"/>
        <dbReference type="ChEBI" id="CHEBI:17499"/>
        <dbReference type="ChEBI" id="CHEBI:29950"/>
        <dbReference type="ChEBI" id="CHEBI:30616"/>
        <dbReference type="ChEBI" id="CHEBI:33019"/>
        <dbReference type="ChEBI" id="CHEBI:61963"/>
        <dbReference type="ChEBI" id="CHEBI:65315"/>
        <dbReference type="ChEBI" id="CHEBI:87170"/>
        <dbReference type="ChEBI" id="CHEBI:456215"/>
        <dbReference type="EC" id="2.8.1.13"/>
    </reaction>
</comment>
<dbReference type="NCBIfam" id="NF001138">
    <property type="entry name" value="PRK00143.1"/>
    <property type="match status" value="1"/>
</dbReference>